<dbReference type="OrthoDB" id="433738at2759"/>
<dbReference type="InterPro" id="IPR011990">
    <property type="entry name" value="TPR-like_helical_dom_sf"/>
</dbReference>
<dbReference type="EMBL" id="JANIIK010000047">
    <property type="protein sequence ID" value="KAJ3600191.1"/>
    <property type="molecule type" value="Genomic_DNA"/>
</dbReference>
<dbReference type="Proteomes" id="UP001148018">
    <property type="component" value="Unassembled WGS sequence"/>
</dbReference>
<proteinExistence type="predicted"/>
<reference evidence="2" key="1">
    <citation type="submission" date="2022-07" db="EMBL/GenBank/DDBJ databases">
        <title>Chromosome-level genome of Muraenolepis orangiensis.</title>
        <authorList>
            <person name="Kim J."/>
        </authorList>
    </citation>
    <scope>NUCLEOTIDE SEQUENCE</scope>
    <source>
        <strain evidence="2">KU_S4_2022</strain>
        <tissue evidence="2">Muscle</tissue>
    </source>
</reference>
<evidence type="ECO:0000313" key="3">
    <source>
        <dbReference type="Proteomes" id="UP001148018"/>
    </source>
</evidence>
<accession>A0A9Q0IKC5</accession>
<feature type="region of interest" description="Disordered" evidence="1">
    <location>
        <begin position="263"/>
        <end position="293"/>
    </location>
</feature>
<gene>
    <name evidence="2" type="ORF">NHX12_031177</name>
</gene>
<dbReference type="GO" id="GO:0035196">
    <property type="term" value="P:miRNA processing"/>
    <property type="evidence" value="ECO:0007669"/>
    <property type="project" value="TreeGrafter"/>
</dbReference>
<keyword evidence="3" id="KW-1185">Reference proteome</keyword>
<dbReference type="SUPFAM" id="SSF48452">
    <property type="entry name" value="TPR-like"/>
    <property type="match status" value="1"/>
</dbReference>
<dbReference type="Gene3D" id="1.25.40.10">
    <property type="entry name" value="Tetratricopeptide repeat domain"/>
    <property type="match status" value="1"/>
</dbReference>
<feature type="compositionally biased region" description="Gly residues" evidence="1">
    <location>
        <begin position="268"/>
        <end position="282"/>
    </location>
</feature>
<dbReference type="AlphaFoldDB" id="A0A9Q0IKC5"/>
<dbReference type="InterPro" id="IPR039691">
    <property type="entry name" value="ZC3H7A/B"/>
</dbReference>
<protein>
    <submittedName>
        <fullName evidence="2">Uncharacterized protein</fullName>
    </submittedName>
</protein>
<comment type="caution">
    <text evidence="2">The sequence shown here is derived from an EMBL/GenBank/DDBJ whole genome shotgun (WGS) entry which is preliminary data.</text>
</comment>
<evidence type="ECO:0000256" key="1">
    <source>
        <dbReference type="SAM" id="MobiDB-lite"/>
    </source>
</evidence>
<dbReference type="PANTHER" id="PTHR14928:SF6">
    <property type="entry name" value="ZINC FINGER CCCH DOMAIN-CONTAINING PROTEIN 7B"/>
    <property type="match status" value="1"/>
</dbReference>
<dbReference type="PANTHER" id="PTHR14928">
    <property type="entry name" value="MICRO-RNA BINDING ZINC FINGER CCCH DOMAIN-CONTAINING PROTEIN 7"/>
    <property type="match status" value="1"/>
</dbReference>
<dbReference type="GO" id="GO:0035198">
    <property type="term" value="F:miRNA binding"/>
    <property type="evidence" value="ECO:0007669"/>
    <property type="project" value="InterPro"/>
</dbReference>
<organism evidence="2 3">
    <name type="scientific">Muraenolepis orangiensis</name>
    <name type="common">Patagonian moray cod</name>
    <dbReference type="NCBI Taxonomy" id="630683"/>
    <lineage>
        <taxon>Eukaryota</taxon>
        <taxon>Metazoa</taxon>
        <taxon>Chordata</taxon>
        <taxon>Craniata</taxon>
        <taxon>Vertebrata</taxon>
        <taxon>Euteleostomi</taxon>
        <taxon>Actinopterygii</taxon>
        <taxon>Neopterygii</taxon>
        <taxon>Teleostei</taxon>
        <taxon>Neoteleostei</taxon>
        <taxon>Acanthomorphata</taxon>
        <taxon>Zeiogadaria</taxon>
        <taxon>Gadariae</taxon>
        <taxon>Gadiformes</taxon>
        <taxon>Muraenolepidoidei</taxon>
        <taxon>Muraenolepididae</taxon>
        <taxon>Muraenolepis</taxon>
    </lineage>
</organism>
<evidence type="ECO:0000313" key="2">
    <source>
        <dbReference type="EMBL" id="KAJ3600191.1"/>
    </source>
</evidence>
<sequence length="474" mass="50862">MSEPLLLCVKMDSERQKRKKEIQKALTFIESPLPYADPVSCTVIVSQLVENLLLEGNALYKEGNGLEAVKELSEGLSVVQYSSSEDMLLSPALVGQLYVDRATVYYSLGEYERSVCDCEQALSVNKESSPALLCKALSLKELGLYKEAYNCTTDCLLFTRLELAILLGLKNRKAYVTSRVDLDTLDDFELIGEDLDNLLDCFPNESEPTKTHIPGAFPAPPTSSAHQKPVRFHHTPPGFLPAPSPLLPPAFFSSALGHLNTMDTLSAPGGGGGGGVGGGGRPGPDSRASVLDAFPPHVSHNLDTLDSLDSLDTLDSFTPAPKTQRSRACGEVYRNAGPVAVQPTVPLDQLDTLGSLDQLDTLGSLDQLDTLGSLDQLDTLGSLDQLDTLGILDQLDTPETLDRLDTPDDSQAVQRRGCELGAAYDHTCLDGSLDDFLDSLQGCRAGPAFPSGGDSLDVLDYFAPLEEDVCKPGD</sequence>
<name>A0A9Q0IKC5_9TELE</name>